<comment type="similarity">
    <text evidence="2 10">Belongs to the universal ribosomal protein uL23 family.</text>
</comment>
<dbReference type="GO" id="GO:0019843">
    <property type="term" value="F:rRNA binding"/>
    <property type="evidence" value="ECO:0007669"/>
    <property type="project" value="UniProtKB-KW"/>
</dbReference>
<keyword evidence="7 10" id="KW-0687">Ribonucleoprotein</keyword>
<evidence type="ECO:0000256" key="3">
    <source>
        <dbReference type="ARBA" id="ARBA00022552"/>
    </source>
</evidence>
<dbReference type="GO" id="GO:0006412">
    <property type="term" value="P:translation"/>
    <property type="evidence" value="ECO:0007669"/>
    <property type="project" value="InterPro"/>
</dbReference>
<dbReference type="Gene3D" id="3.30.70.330">
    <property type="match status" value="1"/>
</dbReference>
<gene>
    <name evidence="13" type="ORF">SSX86_016858</name>
</gene>
<organism evidence="13 14">
    <name type="scientific">Deinandra increscens subsp. villosa</name>
    <dbReference type="NCBI Taxonomy" id="3103831"/>
    <lineage>
        <taxon>Eukaryota</taxon>
        <taxon>Viridiplantae</taxon>
        <taxon>Streptophyta</taxon>
        <taxon>Embryophyta</taxon>
        <taxon>Tracheophyta</taxon>
        <taxon>Spermatophyta</taxon>
        <taxon>Magnoliopsida</taxon>
        <taxon>eudicotyledons</taxon>
        <taxon>Gunneridae</taxon>
        <taxon>Pentapetalae</taxon>
        <taxon>asterids</taxon>
        <taxon>campanulids</taxon>
        <taxon>Asterales</taxon>
        <taxon>Asteraceae</taxon>
        <taxon>Asteroideae</taxon>
        <taxon>Heliantheae alliance</taxon>
        <taxon>Madieae</taxon>
        <taxon>Madiinae</taxon>
        <taxon>Deinandra</taxon>
    </lineage>
</organism>
<evidence type="ECO:0000256" key="11">
    <source>
        <dbReference type="SAM" id="MobiDB-lite"/>
    </source>
</evidence>
<keyword evidence="14" id="KW-1185">Reference proteome</keyword>
<dbReference type="EMBL" id="JBCNJP010000018">
    <property type="protein sequence ID" value="KAK9062988.1"/>
    <property type="molecule type" value="Genomic_DNA"/>
</dbReference>
<dbReference type="InterPro" id="IPR005633">
    <property type="entry name" value="Ribosomal_uL23_N"/>
</dbReference>
<dbReference type="GO" id="GO:0003735">
    <property type="term" value="F:structural constituent of ribosome"/>
    <property type="evidence" value="ECO:0007669"/>
    <property type="project" value="InterPro"/>
</dbReference>
<dbReference type="InterPro" id="IPR019398">
    <property type="entry name" value="Pre-rRNA_process_TSR2"/>
</dbReference>
<keyword evidence="3" id="KW-0698">rRNA processing</keyword>
<dbReference type="GO" id="GO:0003729">
    <property type="term" value="F:mRNA binding"/>
    <property type="evidence" value="ECO:0007669"/>
    <property type="project" value="UniProtKB-ARBA"/>
</dbReference>
<dbReference type="AlphaFoldDB" id="A0AAP0CYF4"/>
<dbReference type="Pfam" id="PF10273">
    <property type="entry name" value="WGG"/>
    <property type="match status" value="1"/>
</dbReference>
<dbReference type="PROSITE" id="PS00050">
    <property type="entry name" value="RIBOSOMAL_L23"/>
    <property type="match status" value="1"/>
</dbReference>
<dbReference type="NCBIfam" id="TIGR03636">
    <property type="entry name" value="uL23_arch"/>
    <property type="match status" value="1"/>
</dbReference>
<evidence type="ECO:0000256" key="9">
    <source>
        <dbReference type="ARBA" id="ARBA00079056"/>
    </source>
</evidence>
<name>A0AAP0CYF4_9ASTR</name>
<evidence type="ECO:0000256" key="10">
    <source>
        <dbReference type="RuleBase" id="RU003934"/>
    </source>
</evidence>
<evidence type="ECO:0000313" key="13">
    <source>
        <dbReference type="EMBL" id="KAK9062988.1"/>
    </source>
</evidence>
<dbReference type="InterPro" id="IPR019985">
    <property type="entry name" value="Ribosomal_uL23"/>
</dbReference>
<dbReference type="Proteomes" id="UP001408789">
    <property type="component" value="Unassembled WGS sequence"/>
</dbReference>
<keyword evidence="5" id="KW-0694">RNA-binding</keyword>
<comment type="similarity">
    <text evidence="1">Belongs to the TSR2 family.</text>
</comment>
<protein>
    <recommendedName>
        <fullName evidence="9">60S ribosomal protein L23A</fullName>
    </recommendedName>
    <alternativeName>
        <fullName evidence="8">60S ribosomal protein L23a</fullName>
    </alternativeName>
</protein>
<evidence type="ECO:0000256" key="1">
    <source>
        <dbReference type="ARBA" id="ARBA00006524"/>
    </source>
</evidence>
<dbReference type="InterPro" id="IPR012677">
    <property type="entry name" value="Nucleotide-bd_a/b_plait_sf"/>
</dbReference>
<accession>A0AAP0CYF4</accession>
<evidence type="ECO:0000256" key="7">
    <source>
        <dbReference type="ARBA" id="ARBA00023274"/>
    </source>
</evidence>
<dbReference type="InterPro" id="IPR013025">
    <property type="entry name" value="Ribosomal_uL23-like"/>
</dbReference>
<evidence type="ECO:0000313" key="14">
    <source>
        <dbReference type="Proteomes" id="UP001408789"/>
    </source>
</evidence>
<evidence type="ECO:0000259" key="12">
    <source>
        <dbReference type="Pfam" id="PF03939"/>
    </source>
</evidence>
<dbReference type="InterPro" id="IPR012678">
    <property type="entry name" value="Ribosomal_uL23/eL15/eS24_sf"/>
</dbReference>
<dbReference type="PANTHER" id="PTHR11620">
    <property type="entry name" value="60S RIBOSOMAL PROTEIN L23A"/>
    <property type="match status" value="1"/>
</dbReference>
<dbReference type="Pfam" id="PF03939">
    <property type="entry name" value="Ribosomal_L23eN"/>
    <property type="match status" value="1"/>
</dbReference>
<reference evidence="13 14" key="1">
    <citation type="submission" date="2024-04" db="EMBL/GenBank/DDBJ databases">
        <title>The reference genome of an endangered Asteraceae, Deinandra increscens subsp. villosa, native to the Central Coast of California.</title>
        <authorList>
            <person name="Guilliams M."/>
            <person name="Hasenstab-Lehman K."/>
            <person name="Meyer R."/>
            <person name="Mcevoy S."/>
        </authorList>
    </citation>
    <scope>NUCLEOTIDE SEQUENCE [LARGE SCALE GENOMIC DNA]</scope>
    <source>
        <tissue evidence="13">Leaf</tissue>
    </source>
</reference>
<dbReference type="FunFam" id="3.30.70.330:FF:000035">
    <property type="entry name" value="60S ribosomal protein L23a"/>
    <property type="match status" value="1"/>
</dbReference>
<evidence type="ECO:0000256" key="2">
    <source>
        <dbReference type="ARBA" id="ARBA00006700"/>
    </source>
</evidence>
<keyword evidence="4" id="KW-0699">rRNA-binding</keyword>
<dbReference type="HAMAP" id="MF_01369_A">
    <property type="entry name" value="Ribosomal_uL23_A"/>
    <property type="match status" value="1"/>
</dbReference>
<dbReference type="Pfam" id="PF00276">
    <property type="entry name" value="Ribosomal_L23"/>
    <property type="match status" value="1"/>
</dbReference>
<feature type="region of interest" description="Disordered" evidence="11">
    <location>
        <begin position="124"/>
        <end position="166"/>
    </location>
</feature>
<evidence type="ECO:0000256" key="5">
    <source>
        <dbReference type="ARBA" id="ARBA00022884"/>
    </source>
</evidence>
<dbReference type="SUPFAM" id="SSF54189">
    <property type="entry name" value="Ribosomal proteins S24e, L23 and L15e"/>
    <property type="match status" value="1"/>
</dbReference>
<keyword evidence="6 10" id="KW-0689">Ribosomal protein</keyword>
<feature type="domain" description="Large ribosomal subunit protein uL23 N-terminal" evidence="12">
    <location>
        <begin position="197"/>
        <end position="247"/>
    </location>
</feature>
<evidence type="ECO:0000256" key="8">
    <source>
        <dbReference type="ARBA" id="ARBA00044564"/>
    </source>
</evidence>
<dbReference type="InterPro" id="IPR001014">
    <property type="entry name" value="Ribosomal_uL23_CS"/>
</dbReference>
<evidence type="ECO:0000256" key="6">
    <source>
        <dbReference type="ARBA" id="ARBA00022980"/>
    </source>
</evidence>
<dbReference type="GO" id="GO:1990904">
    <property type="term" value="C:ribonucleoprotein complex"/>
    <property type="evidence" value="ECO:0007669"/>
    <property type="project" value="UniProtKB-KW"/>
</dbReference>
<dbReference type="NCBIfam" id="NF011118">
    <property type="entry name" value="PRK14548.1"/>
    <property type="match status" value="1"/>
</dbReference>
<evidence type="ECO:0000256" key="4">
    <source>
        <dbReference type="ARBA" id="ARBA00022730"/>
    </source>
</evidence>
<sequence>MVVPTQLTAEAVNQLREGIDLLLGRWSALQMAIQNEWGGRDTRQKAQQLSVDVYHWLIRPAEALYVDDLENLLDDFMLSLNTEIDDGSIEEISDNLMIMHEECLEGNFASIERLRQSIPTANHRIQVVNGDEDDSDSASSSGDESMEMADELDPSSNLSDMTLSEPHRARTPIVDADGWTVVSSRRNRAVTTKKVDAKSQALKTAKAVKTGSTFQKKAKKIRTKVTFHRPKTLKTDRNPKYPRISAPPRNKLDHYQILKYPLTTESAMKKIEDNNTLVFIVDIRADKKKIKAAVKKMYDIQTKKVNTLIRPDGTKKAYVRLTPDYDALDVANKIGII</sequence>
<dbReference type="GO" id="GO:0006364">
    <property type="term" value="P:rRNA processing"/>
    <property type="evidence" value="ECO:0007669"/>
    <property type="project" value="UniProtKB-KW"/>
</dbReference>
<dbReference type="GO" id="GO:0005840">
    <property type="term" value="C:ribosome"/>
    <property type="evidence" value="ECO:0007669"/>
    <property type="project" value="UniProtKB-KW"/>
</dbReference>
<feature type="compositionally biased region" description="Acidic residues" evidence="11">
    <location>
        <begin position="144"/>
        <end position="153"/>
    </location>
</feature>
<dbReference type="GO" id="GO:0009644">
    <property type="term" value="P:response to high light intensity"/>
    <property type="evidence" value="ECO:0007669"/>
    <property type="project" value="UniProtKB-ARBA"/>
</dbReference>
<comment type="caution">
    <text evidence="13">The sequence shown here is derived from an EMBL/GenBank/DDBJ whole genome shotgun (WGS) entry which is preliminary data.</text>
</comment>
<proteinExistence type="inferred from homology"/>